<proteinExistence type="predicted"/>
<feature type="compositionally biased region" description="Low complexity" evidence="2">
    <location>
        <begin position="80"/>
        <end position="94"/>
    </location>
</feature>
<feature type="region of interest" description="Disordered" evidence="2">
    <location>
        <begin position="139"/>
        <end position="171"/>
    </location>
</feature>
<evidence type="ECO:0000313" key="3">
    <source>
        <dbReference type="EMBL" id="RUO96588.1"/>
    </source>
</evidence>
<dbReference type="OrthoDB" id="2405217at2759"/>
<protein>
    <submittedName>
        <fullName evidence="3">Uncharacterized protein</fullName>
    </submittedName>
</protein>
<evidence type="ECO:0000313" key="4">
    <source>
        <dbReference type="Proteomes" id="UP000268093"/>
    </source>
</evidence>
<comment type="caution">
    <text evidence="3">The sequence shown here is derived from an EMBL/GenBank/DDBJ whole genome shotgun (WGS) entry which is preliminary data.</text>
</comment>
<dbReference type="AlphaFoldDB" id="A0A433A1M7"/>
<sequence length="294" mass="32026">MLQEHNNIYEDPLNGELFDAPEFGIEDGDDVLSTPPRGIPPRRRISTSKDIADELRDVLGDGYDDDAEELPPQTEASVQSRASSSGKTTSASTAEQKSELLNFIRQKETLVESLREQLREQEEELQLLKRNWNRILQEEKVTAGGTPEPEPEKSVSAKRSTATSPSLPPTEEVLANAGKTVVENLGRGFAQLLFLQTKAKAVELSKEAIVNVRGGIVAVAESETFQQTRSKALEISKDTMVNVRDGFTAVTESETFLLGKQRTLAAIETAVHTAEAMAVGNNHNNVGGVGSTRP</sequence>
<name>A0A433A1M7_9FUNG</name>
<accession>A0A433A1M7</accession>
<gene>
    <name evidence="3" type="ORF">BC936DRAFT_141791</name>
</gene>
<evidence type="ECO:0000256" key="2">
    <source>
        <dbReference type="SAM" id="MobiDB-lite"/>
    </source>
</evidence>
<reference evidence="3 4" key="1">
    <citation type="journal article" date="2018" name="New Phytol.">
        <title>Phylogenomics of Endogonaceae and evolution of mycorrhizas within Mucoromycota.</title>
        <authorList>
            <person name="Chang Y."/>
            <person name="Desiro A."/>
            <person name="Na H."/>
            <person name="Sandor L."/>
            <person name="Lipzen A."/>
            <person name="Clum A."/>
            <person name="Barry K."/>
            <person name="Grigoriev I.V."/>
            <person name="Martin F.M."/>
            <person name="Stajich J.E."/>
            <person name="Smith M.E."/>
            <person name="Bonito G."/>
            <person name="Spatafora J.W."/>
        </authorList>
    </citation>
    <scope>NUCLEOTIDE SEQUENCE [LARGE SCALE GENOMIC DNA]</scope>
    <source>
        <strain evidence="3 4">GMNB39</strain>
    </source>
</reference>
<feature type="region of interest" description="Disordered" evidence="2">
    <location>
        <begin position="1"/>
        <end position="95"/>
    </location>
</feature>
<feature type="coiled-coil region" evidence="1">
    <location>
        <begin position="104"/>
        <end position="138"/>
    </location>
</feature>
<dbReference type="Proteomes" id="UP000268093">
    <property type="component" value="Unassembled WGS sequence"/>
</dbReference>
<keyword evidence="1" id="KW-0175">Coiled coil</keyword>
<dbReference type="EMBL" id="RBNI01020501">
    <property type="protein sequence ID" value="RUO96588.1"/>
    <property type="molecule type" value="Genomic_DNA"/>
</dbReference>
<keyword evidence="4" id="KW-1185">Reference proteome</keyword>
<organism evidence="3 4">
    <name type="scientific">Jimgerdemannia flammicorona</name>
    <dbReference type="NCBI Taxonomy" id="994334"/>
    <lineage>
        <taxon>Eukaryota</taxon>
        <taxon>Fungi</taxon>
        <taxon>Fungi incertae sedis</taxon>
        <taxon>Mucoromycota</taxon>
        <taxon>Mucoromycotina</taxon>
        <taxon>Endogonomycetes</taxon>
        <taxon>Endogonales</taxon>
        <taxon>Endogonaceae</taxon>
        <taxon>Jimgerdemannia</taxon>
    </lineage>
</organism>
<feature type="compositionally biased region" description="Basic and acidic residues" evidence="2">
    <location>
        <begin position="50"/>
        <end position="59"/>
    </location>
</feature>
<evidence type="ECO:0000256" key="1">
    <source>
        <dbReference type="SAM" id="Coils"/>
    </source>
</evidence>